<evidence type="ECO:0000313" key="1">
    <source>
        <dbReference type="EMBL" id="KAI7992533.1"/>
    </source>
</evidence>
<organism evidence="1 2">
    <name type="scientific">Camellia lanceoleosa</name>
    <dbReference type="NCBI Taxonomy" id="1840588"/>
    <lineage>
        <taxon>Eukaryota</taxon>
        <taxon>Viridiplantae</taxon>
        <taxon>Streptophyta</taxon>
        <taxon>Embryophyta</taxon>
        <taxon>Tracheophyta</taxon>
        <taxon>Spermatophyta</taxon>
        <taxon>Magnoliopsida</taxon>
        <taxon>eudicotyledons</taxon>
        <taxon>Gunneridae</taxon>
        <taxon>Pentapetalae</taxon>
        <taxon>asterids</taxon>
        <taxon>Ericales</taxon>
        <taxon>Theaceae</taxon>
        <taxon>Camellia</taxon>
    </lineage>
</organism>
<name>A0ACC0FUJ9_9ERIC</name>
<accession>A0ACC0FUJ9</accession>
<gene>
    <name evidence="1" type="ORF">LOK49_LG12G00055</name>
</gene>
<dbReference type="Proteomes" id="UP001060215">
    <property type="component" value="Chromosome 13"/>
</dbReference>
<comment type="caution">
    <text evidence="1">The sequence shown here is derived from an EMBL/GenBank/DDBJ whole genome shotgun (WGS) entry which is preliminary data.</text>
</comment>
<protein>
    <submittedName>
        <fullName evidence="1">Uncharacterized protein</fullName>
    </submittedName>
</protein>
<evidence type="ECO:0000313" key="2">
    <source>
        <dbReference type="Proteomes" id="UP001060215"/>
    </source>
</evidence>
<dbReference type="EMBL" id="CM045770">
    <property type="protein sequence ID" value="KAI7992533.1"/>
    <property type="molecule type" value="Genomic_DNA"/>
</dbReference>
<keyword evidence="2" id="KW-1185">Reference proteome</keyword>
<reference evidence="1 2" key="1">
    <citation type="journal article" date="2022" name="Plant J.">
        <title>Chromosome-level genome of Camellia lanceoleosa provides a valuable resource for understanding genome evolution and self-incompatibility.</title>
        <authorList>
            <person name="Gong W."/>
            <person name="Xiao S."/>
            <person name="Wang L."/>
            <person name="Liao Z."/>
            <person name="Chang Y."/>
            <person name="Mo W."/>
            <person name="Hu G."/>
            <person name="Li W."/>
            <person name="Zhao G."/>
            <person name="Zhu H."/>
            <person name="Hu X."/>
            <person name="Ji K."/>
            <person name="Xiang X."/>
            <person name="Song Q."/>
            <person name="Yuan D."/>
            <person name="Jin S."/>
            <person name="Zhang L."/>
        </authorList>
    </citation>
    <scope>NUCLEOTIDE SEQUENCE [LARGE SCALE GENOMIC DNA]</scope>
    <source>
        <strain evidence="1">SQ_2022a</strain>
    </source>
</reference>
<proteinExistence type="predicted"/>
<sequence length="230" mass="26249">METFSVIREDLDFVELPEGSDESVDISNRCLVGKVLAPKPLNKPAVANIIKGAWKPRANLVISPWADNLFMFHFDDVEDRRRALLEAPWSVMGFLLVLQLLSTEEPIEEMDFNWSPFWVQAHGLPVAKLTRQNGEIIGRRIGKFIGQKGPPAKETWISYKYEKLSDFCYDCGRLSHDNSACKFVSCEEGKISRYGPALRTGRASKLNISVQEVRHWVDKVEERVRNLVNN</sequence>